<gene>
    <name evidence="2" type="ORF">OVY01_13545</name>
</gene>
<evidence type="ECO:0000313" key="3">
    <source>
        <dbReference type="Proteomes" id="UP001082899"/>
    </source>
</evidence>
<accession>A0ABT3ZNX0</accession>
<dbReference type="RefSeq" id="WP_267848136.1">
    <property type="nucleotide sequence ID" value="NZ_JAPMXC010000003.1"/>
</dbReference>
<sequence>MDRQSILTAFPGNDAKTQCKRIEAALRHVGPLTTIEARKDLDVMMPATRVHELRHAHGLNIITTRVDRQTDAGHTHRVAVYTLHPGKWRKA</sequence>
<reference evidence="2" key="1">
    <citation type="submission" date="2022-11" db="EMBL/GenBank/DDBJ databases">
        <title>Robbsia betulipollinis sp. nov., isolated from pollen of birch (Betula pendula).</title>
        <authorList>
            <person name="Shi H."/>
            <person name="Ambika Manirajan B."/>
            <person name="Ratering S."/>
            <person name="Geissler-Plaum R."/>
            <person name="Schnell S."/>
        </authorList>
    </citation>
    <scope>NUCLEOTIDE SEQUENCE</scope>
    <source>
        <strain evidence="2">Bb-Pol-6</strain>
    </source>
</reference>
<keyword evidence="3" id="KW-1185">Reference proteome</keyword>
<name>A0ABT3ZNX0_9BURK</name>
<protein>
    <submittedName>
        <fullName evidence="2">Helix-turn-helix domain-containing protein</fullName>
    </submittedName>
</protein>
<evidence type="ECO:0000313" key="2">
    <source>
        <dbReference type="EMBL" id="MCY0388243.1"/>
    </source>
</evidence>
<feature type="domain" description="Winged helix-turn-helix" evidence="1">
    <location>
        <begin position="17"/>
        <end position="83"/>
    </location>
</feature>
<organism evidence="2 3">
    <name type="scientific">Robbsia betulipollinis</name>
    <dbReference type="NCBI Taxonomy" id="2981849"/>
    <lineage>
        <taxon>Bacteria</taxon>
        <taxon>Pseudomonadati</taxon>
        <taxon>Pseudomonadota</taxon>
        <taxon>Betaproteobacteria</taxon>
        <taxon>Burkholderiales</taxon>
        <taxon>Burkholderiaceae</taxon>
        <taxon>Robbsia</taxon>
    </lineage>
</organism>
<proteinExistence type="predicted"/>
<dbReference type="Pfam" id="PF14090">
    <property type="entry name" value="HTH_39"/>
    <property type="match status" value="1"/>
</dbReference>
<dbReference type="EMBL" id="JAPMXC010000003">
    <property type="protein sequence ID" value="MCY0388243.1"/>
    <property type="molecule type" value="Genomic_DNA"/>
</dbReference>
<evidence type="ECO:0000259" key="1">
    <source>
        <dbReference type="Pfam" id="PF14090"/>
    </source>
</evidence>
<comment type="caution">
    <text evidence="2">The sequence shown here is derived from an EMBL/GenBank/DDBJ whole genome shotgun (WGS) entry which is preliminary data.</text>
</comment>
<dbReference type="Proteomes" id="UP001082899">
    <property type="component" value="Unassembled WGS sequence"/>
</dbReference>
<dbReference type="InterPro" id="IPR055245">
    <property type="entry name" value="HTH_proteobacteria"/>
</dbReference>